<proteinExistence type="predicted"/>
<dbReference type="PANTHER" id="PTHR23176:SF103">
    <property type="entry name" value="RHO GTPASE-ACTIVATING PROTEIN 9"/>
    <property type="match status" value="1"/>
</dbReference>
<evidence type="ECO:0000313" key="3">
    <source>
        <dbReference type="Ensembl" id="ENSLLTP00000006966.1"/>
    </source>
</evidence>
<accession>A0A8C5RQX9</accession>
<dbReference type="PROSITE" id="PS50238">
    <property type="entry name" value="RHOGAP"/>
    <property type="match status" value="1"/>
</dbReference>
<organism evidence="3 4">
    <name type="scientific">Laticauda laticaudata</name>
    <name type="common">Blue-ringed sea krait</name>
    <name type="synonym">Blue-lipped sea krait</name>
    <dbReference type="NCBI Taxonomy" id="8630"/>
    <lineage>
        <taxon>Eukaryota</taxon>
        <taxon>Metazoa</taxon>
        <taxon>Chordata</taxon>
        <taxon>Craniata</taxon>
        <taxon>Vertebrata</taxon>
        <taxon>Euteleostomi</taxon>
        <taxon>Lepidosauria</taxon>
        <taxon>Squamata</taxon>
        <taxon>Bifurcata</taxon>
        <taxon>Unidentata</taxon>
        <taxon>Episquamata</taxon>
        <taxon>Toxicofera</taxon>
        <taxon>Serpentes</taxon>
        <taxon>Colubroidea</taxon>
        <taxon>Elapidae</taxon>
        <taxon>Laticaudinae</taxon>
        <taxon>Laticauda</taxon>
    </lineage>
</organism>
<reference evidence="3" key="2">
    <citation type="submission" date="2025-09" db="UniProtKB">
        <authorList>
            <consortium name="Ensembl"/>
        </authorList>
    </citation>
    <scope>IDENTIFICATION</scope>
</reference>
<feature type="domain" description="Rho-GAP" evidence="2">
    <location>
        <begin position="47"/>
        <end position="252"/>
    </location>
</feature>
<dbReference type="InterPro" id="IPR050729">
    <property type="entry name" value="Rho-GAP"/>
</dbReference>
<sequence length="257" mass="29681">MGLSQRHTPGRVYKKRVKSKLRRFITKRPTLRSLQEKGLIRDQVFGCRLEALCQREGGTVPRFVQQCVEAVEQRGLDADGIYRVNGNLAIIQKLRFIVDRERAVTSDGRYVFPEQRCQEEKLNLASPQWDDVHVITGALKLFFRELPESLVPYSHVDECIASLSDHKEKVSKLAGVIQTLPQPNRDTLHYLLQHLRRVMDHSDINRMTTQNIGIVFGPTLLRHERDVASLIEDMVYQNQVVELFLTEFASIFRTEAK</sequence>
<dbReference type="Proteomes" id="UP000694406">
    <property type="component" value="Unplaced"/>
</dbReference>
<keyword evidence="4" id="KW-1185">Reference proteome</keyword>
<dbReference type="GO" id="GO:0005737">
    <property type="term" value="C:cytoplasm"/>
    <property type="evidence" value="ECO:0007669"/>
    <property type="project" value="TreeGrafter"/>
</dbReference>
<dbReference type="Ensembl" id="ENSLLTT00000007234.1">
    <property type="protein sequence ID" value="ENSLLTP00000006966.1"/>
    <property type="gene ID" value="ENSLLTG00000005143.1"/>
</dbReference>
<name>A0A8C5RQX9_LATLA</name>
<gene>
    <name evidence="3" type="primary">ARHGAP9</name>
</gene>
<evidence type="ECO:0000313" key="4">
    <source>
        <dbReference type="Proteomes" id="UP000694406"/>
    </source>
</evidence>
<dbReference type="Gene3D" id="1.10.555.10">
    <property type="entry name" value="Rho GTPase activation protein"/>
    <property type="match status" value="1"/>
</dbReference>
<dbReference type="AlphaFoldDB" id="A0A8C5RQX9"/>
<dbReference type="GeneTree" id="ENSGT00950000182860"/>
<dbReference type="GO" id="GO:0007165">
    <property type="term" value="P:signal transduction"/>
    <property type="evidence" value="ECO:0007669"/>
    <property type="project" value="InterPro"/>
</dbReference>
<dbReference type="GO" id="GO:0005096">
    <property type="term" value="F:GTPase activator activity"/>
    <property type="evidence" value="ECO:0007669"/>
    <property type="project" value="UniProtKB-KW"/>
</dbReference>
<keyword evidence="1" id="KW-0343">GTPase activation</keyword>
<dbReference type="SUPFAM" id="SSF48350">
    <property type="entry name" value="GTPase activation domain, GAP"/>
    <property type="match status" value="1"/>
</dbReference>
<evidence type="ECO:0000259" key="2">
    <source>
        <dbReference type="PROSITE" id="PS50238"/>
    </source>
</evidence>
<dbReference type="SMART" id="SM00324">
    <property type="entry name" value="RhoGAP"/>
    <property type="match status" value="1"/>
</dbReference>
<evidence type="ECO:0000256" key="1">
    <source>
        <dbReference type="ARBA" id="ARBA00022468"/>
    </source>
</evidence>
<dbReference type="PANTHER" id="PTHR23176">
    <property type="entry name" value="RHO/RAC/CDC GTPASE-ACTIVATING PROTEIN"/>
    <property type="match status" value="1"/>
</dbReference>
<dbReference type="InterPro" id="IPR000198">
    <property type="entry name" value="RhoGAP_dom"/>
</dbReference>
<protein>
    <submittedName>
        <fullName evidence="3">Rho GTPase activating protein 9</fullName>
    </submittedName>
</protein>
<dbReference type="InterPro" id="IPR008936">
    <property type="entry name" value="Rho_GTPase_activation_prot"/>
</dbReference>
<dbReference type="Pfam" id="PF00620">
    <property type="entry name" value="RhoGAP"/>
    <property type="match status" value="1"/>
</dbReference>
<dbReference type="FunFam" id="1.10.555.10:FF:000030">
    <property type="entry name" value="rho GTPase-activating protein 9 isoform X1"/>
    <property type="match status" value="1"/>
</dbReference>
<reference evidence="3" key="1">
    <citation type="submission" date="2025-08" db="UniProtKB">
        <authorList>
            <consortium name="Ensembl"/>
        </authorList>
    </citation>
    <scope>IDENTIFICATION</scope>
</reference>